<dbReference type="PROSITE" id="PS50157">
    <property type="entry name" value="ZINC_FINGER_C2H2_2"/>
    <property type="match status" value="1"/>
</dbReference>
<accession>A0AAD7QDA6</accession>
<keyword evidence="6" id="KW-0805">Transcription regulation</keyword>
<keyword evidence="5" id="KW-0862">Zinc</keyword>
<evidence type="ECO:0000256" key="2">
    <source>
        <dbReference type="ARBA" id="ARBA00022723"/>
    </source>
</evidence>
<protein>
    <submittedName>
        <fullName evidence="11">Protein SENSITIVE TO PROTON RHIZOTOXICITY 1-like</fullName>
    </submittedName>
</protein>
<keyword evidence="4 9" id="KW-0863">Zinc-finger</keyword>
<keyword evidence="2" id="KW-0479">Metal-binding</keyword>
<evidence type="ECO:0000256" key="3">
    <source>
        <dbReference type="ARBA" id="ARBA00022737"/>
    </source>
</evidence>
<evidence type="ECO:0000259" key="10">
    <source>
        <dbReference type="PROSITE" id="PS50157"/>
    </source>
</evidence>
<dbReference type="InterPro" id="IPR044300">
    <property type="entry name" value="STOP1/2"/>
</dbReference>
<comment type="caution">
    <text evidence="11">The sequence shown here is derived from an EMBL/GenBank/DDBJ whole genome shotgun (WGS) entry which is preliminary data.</text>
</comment>
<evidence type="ECO:0000313" key="12">
    <source>
        <dbReference type="Proteomes" id="UP001163823"/>
    </source>
</evidence>
<keyword evidence="12" id="KW-1185">Reference proteome</keyword>
<evidence type="ECO:0000256" key="5">
    <source>
        <dbReference type="ARBA" id="ARBA00022833"/>
    </source>
</evidence>
<evidence type="ECO:0000256" key="9">
    <source>
        <dbReference type="PROSITE-ProRule" id="PRU00042"/>
    </source>
</evidence>
<organism evidence="11 12">
    <name type="scientific">Quillaja saponaria</name>
    <name type="common">Soap bark tree</name>
    <dbReference type="NCBI Taxonomy" id="32244"/>
    <lineage>
        <taxon>Eukaryota</taxon>
        <taxon>Viridiplantae</taxon>
        <taxon>Streptophyta</taxon>
        <taxon>Embryophyta</taxon>
        <taxon>Tracheophyta</taxon>
        <taxon>Spermatophyta</taxon>
        <taxon>Magnoliopsida</taxon>
        <taxon>eudicotyledons</taxon>
        <taxon>Gunneridae</taxon>
        <taxon>Pentapetalae</taxon>
        <taxon>rosids</taxon>
        <taxon>fabids</taxon>
        <taxon>Fabales</taxon>
        <taxon>Quillajaceae</taxon>
        <taxon>Quillaja</taxon>
    </lineage>
</organism>
<dbReference type="EMBL" id="JARAOO010000002">
    <property type="protein sequence ID" value="KAJ7979422.1"/>
    <property type="molecule type" value="Genomic_DNA"/>
</dbReference>
<dbReference type="PANTHER" id="PTHR46352:SF8">
    <property type="entry name" value="PROTEIN SENSITIVE TO PROTON RHIZOTOXICITY 2"/>
    <property type="match status" value="1"/>
</dbReference>
<dbReference type="Proteomes" id="UP001163823">
    <property type="component" value="Chromosome 2"/>
</dbReference>
<evidence type="ECO:0000256" key="7">
    <source>
        <dbReference type="ARBA" id="ARBA00023163"/>
    </source>
</evidence>
<dbReference type="InterPro" id="IPR059161">
    <property type="entry name" value="Znf-C2H2_STOP1/2_3rd"/>
</dbReference>
<dbReference type="GO" id="GO:0010044">
    <property type="term" value="P:response to aluminum ion"/>
    <property type="evidence" value="ECO:0007669"/>
    <property type="project" value="InterPro"/>
</dbReference>
<dbReference type="Pfam" id="PF23115">
    <property type="entry name" value="zf-C2H2_STOP2_3rd"/>
    <property type="match status" value="1"/>
</dbReference>
<dbReference type="GO" id="GO:0008270">
    <property type="term" value="F:zinc ion binding"/>
    <property type="evidence" value="ECO:0007669"/>
    <property type="project" value="UniProtKB-KW"/>
</dbReference>
<dbReference type="InterPro" id="IPR013087">
    <property type="entry name" value="Znf_C2H2_type"/>
</dbReference>
<dbReference type="PANTHER" id="PTHR46352">
    <property type="entry name" value="PROTEIN SENSITIVE TO PROTON RHIZOTOXICITY 1"/>
    <property type="match status" value="1"/>
</dbReference>
<keyword evidence="8" id="KW-0539">Nucleus</keyword>
<evidence type="ECO:0000256" key="8">
    <source>
        <dbReference type="ARBA" id="ARBA00023242"/>
    </source>
</evidence>
<comment type="subcellular location">
    <subcellularLocation>
        <location evidence="1">Nucleus</location>
    </subcellularLocation>
</comment>
<dbReference type="AlphaFoldDB" id="A0AAD7QDA6"/>
<evidence type="ECO:0000313" key="11">
    <source>
        <dbReference type="EMBL" id="KAJ7979422.1"/>
    </source>
</evidence>
<sequence length="225" mass="25214">MISSASTSTSCFPTNVSQGMQMFSLADHHHHEDVVSVSSSFEANPAASNSHSTSLLYNLSVLKDKFHDQVQLLVNILVYPDQSLPESTSIVAATSMMFICQQMTLIGISSVCGKEFKRDANLRMHMLAHGDEYKTNAALSNPMKLNSNNYGSLFGAGNKEAANCLMESPKKYSCPHEGCRWNRKHVKFQPFKSMVCVKNHYRRSHCPKMYDCKRCNQKQFSVLSD</sequence>
<feature type="domain" description="C2H2-type" evidence="10">
    <location>
        <begin position="98"/>
        <end position="134"/>
    </location>
</feature>
<proteinExistence type="predicted"/>
<evidence type="ECO:0000256" key="6">
    <source>
        <dbReference type="ARBA" id="ARBA00023015"/>
    </source>
</evidence>
<evidence type="ECO:0000256" key="1">
    <source>
        <dbReference type="ARBA" id="ARBA00004123"/>
    </source>
</evidence>
<keyword evidence="7" id="KW-0804">Transcription</keyword>
<gene>
    <name evidence="11" type="ORF">O6P43_002822</name>
</gene>
<dbReference type="KEGG" id="qsa:O6P43_002822"/>
<evidence type="ECO:0000256" key="4">
    <source>
        <dbReference type="ARBA" id="ARBA00022771"/>
    </source>
</evidence>
<dbReference type="GO" id="GO:0010447">
    <property type="term" value="P:response to acidic pH"/>
    <property type="evidence" value="ECO:0007669"/>
    <property type="project" value="InterPro"/>
</dbReference>
<keyword evidence="3" id="KW-0677">Repeat</keyword>
<reference evidence="11" key="1">
    <citation type="journal article" date="2023" name="Science">
        <title>Elucidation of the pathway for biosynthesis of saponin adjuvants from the soapbark tree.</title>
        <authorList>
            <person name="Reed J."/>
            <person name="Orme A."/>
            <person name="El-Demerdash A."/>
            <person name="Owen C."/>
            <person name="Martin L.B.B."/>
            <person name="Misra R.C."/>
            <person name="Kikuchi S."/>
            <person name="Rejzek M."/>
            <person name="Martin A.C."/>
            <person name="Harkess A."/>
            <person name="Leebens-Mack J."/>
            <person name="Louveau T."/>
            <person name="Stephenson M.J."/>
            <person name="Osbourn A."/>
        </authorList>
    </citation>
    <scope>NUCLEOTIDE SEQUENCE</scope>
    <source>
        <strain evidence="11">S10</strain>
    </source>
</reference>
<name>A0AAD7QDA6_QUISA</name>